<dbReference type="RefSeq" id="WP_087018606.1">
    <property type="nucleotide sequence ID" value="NZ_CP178353.1"/>
</dbReference>
<protein>
    <submittedName>
        <fullName evidence="1">Uncharacterized protein</fullName>
    </submittedName>
</protein>
<accession>A0A252F5N0</accession>
<reference evidence="1 2" key="1">
    <citation type="submission" date="2017-05" db="EMBL/GenBank/DDBJ databases">
        <title>Butyricicoccus porcorum sp. nov. a butyrate-producing bacterium from the swine intestinal tract.</title>
        <authorList>
            <person name="Trachsel J."/>
            <person name="Humphrey S."/>
            <person name="Allen H.K."/>
        </authorList>
    </citation>
    <scope>NUCLEOTIDE SEQUENCE [LARGE SCALE GENOMIC DNA]</scope>
    <source>
        <strain evidence="1">BB10</strain>
    </source>
</reference>
<proteinExistence type="predicted"/>
<sequence length="83" mass="9732">MKRLIFMGKHIVPAARILFEGDDRYTPKQYSLWPELEVTLHDDGRYAVWVNLIDDAELLQDTKRDTRGLIAKLTPYVDEIIED</sequence>
<evidence type="ECO:0000313" key="1">
    <source>
        <dbReference type="EMBL" id="OUM21064.1"/>
    </source>
</evidence>
<dbReference type="OrthoDB" id="1861152at2"/>
<dbReference type="EMBL" id="NHOC01000004">
    <property type="protein sequence ID" value="OUM21064.1"/>
    <property type="molecule type" value="Genomic_DNA"/>
</dbReference>
<dbReference type="AlphaFoldDB" id="A0A252F5N0"/>
<evidence type="ECO:0000313" key="2">
    <source>
        <dbReference type="Proteomes" id="UP000194903"/>
    </source>
</evidence>
<gene>
    <name evidence="1" type="ORF">CBW42_05635</name>
</gene>
<comment type="caution">
    <text evidence="1">The sequence shown here is derived from an EMBL/GenBank/DDBJ whole genome shotgun (WGS) entry which is preliminary data.</text>
</comment>
<name>A0A252F5N0_9FIRM</name>
<organism evidence="1 2">
    <name type="scientific">Butyricicoccus porcorum</name>
    <dbReference type="NCBI Taxonomy" id="1945634"/>
    <lineage>
        <taxon>Bacteria</taxon>
        <taxon>Bacillati</taxon>
        <taxon>Bacillota</taxon>
        <taxon>Clostridia</taxon>
        <taxon>Eubacteriales</taxon>
        <taxon>Butyricicoccaceae</taxon>
        <taxon>Butyricicoccus</taxon>
    </lineage>
</organism>
<dbReference type="Proteomes" id="UP000194903">
    <property type="component" value="Unassembled WGS sequence"/>
</dbReference>
<keyword evidence="2" id="KW-1185">Reference proteome</keyword>